<reference evidence="3" key="1">
    <citation type="journal article" date="2019" name="Int. J. Syst. Evol. Microbiol.">
        <title>The Global Catalogue of Microorganisms (GCM) 10K type strain sequencing project: providing services to taxonomists for standard genome sequencing and annotation.</title>
        <authorList>
            <consortium name="The Broad Institute Genomics Platform"/>
            <consortium name="The Broad Institute Genome Sequencing Center for Infectious Disease"/>
            <person name="Wu L."/>
            <person name="Ma J."/>
        </authorList>
    </citation>
    <scope>NUCLEOTIDE SEQUENCE [LARGE SCALE GENOMIC DNA]</scope>
    <source>
        <strain evidence="3">PCU 266</strain>
    </source>
</reference>
<sequence length="297" mass="32484">MADDKAVERRDRARAFVPELIPEPQDLDRTGPLDAKEQQQLDRIHAARDHHQAAKWMRGKALDAAFRRSLFRGEDGQRTRQEYLDAEWDGISESAAYREIGEWPLAKTISDACERPAPDSHVRALVDVAEKQGHESVAHWYAELRRHGQQLGHRVTADVVANLADFLREGTEPERLEALFVPRQLPPATAKPRKPAAPAGPAESGAGGPVTGTVVAHGQDRRDGSFPNLGMSGASGSGPARDTGPWVLSADHTARLSAWVMDGANAAGISPERAADLLVEALTEETFQHWIGTRAWT</sequence>
<accession>A0ABW0ATC9</accession>
<proteinExistence type="predicted"/>
<name>A0ABW0ATC9_9ACTN</name>
<feature type="compositionally biased region" description="Low complexity" evidence="1">
    <location>
        <begin position="186"/>
        <end position="204"/>
    </location>
</feature>
<dbReference type="EMBL" id="JBHSKP010000058">
    <property type="protein sequence ID" value="MFC5157023.1"/>
    <property type="molecule type" value="Genomic_DNA"/>
</dbReference>
<feature type="region of interest" description="Disordered" evidence="1">
    <location>
        <begin position="185"/>
        <end position="244"/>
    </location>
</feature>
<dbReference type="RefSeq" id="WP_344486800.1">
    <property type="nucleotide sequence ID" value="NZ_BAAASB010000049.1"/>
</dbReference>
<keyword evidence="3" id="KW-1185">Reference proteome</keyword>
<protein>
    <submittedName>
        <fullName evidence="2">Uncharacterized protein</fullName>
    </submittedName>
</protein>
<dbReference type="Proteomes" id="UP001596160">
    <property type="component" value="Unassembled WGS sequence"/>
</dbReference>
<evidence type="ECO:0000313" key="2">
    <source>
        <dbReference type="EMBL" id="MFC5157023.1"/>
    </source>
</evidence>
<organism evidence="2 3">
    <name type="scientific">Streptomyces amakusaensis</name>
    <dbReference type="NCBI Taxonomy" id="67271"/>
    <lineage>
        <taxon>Bacteria</taxon>
        <taxon>Bacillati</taxon>
        <taxon>Actinomycetota</taxon>
        <taxon>Actinomycetes</taxon>
        <taxon>Kitasatosporales</taxon>
        <taxon>Streptomycetaceae</taxon>
        <taxon>Streptomyces</taxon>
    </lineage>
</organism>
<evidence type="ECO:0000256" key="1">
    <source>
        <dbReference type="SAM" id="MobiDB-lite"/>
    </source>
</evidence>
<gene>
    <name evidence="2" type="ORF">ACFPRH_35455</name>
</gene>
<evidence type="ECO:0000313" key="3">
    <source>
        <dbReference type="Proteomes" id="UP001596160"/>
    </source>
</evidence>
<comment type="caution">
    <text evidence="2">The sequence shown here is derived from an EMBL/GenBank/DDBJ whole genome shotgun (WGS) entry which is preliminary data.</text>
</comment>